<protein>
    <submittedName>
        <fullName evidence="3">Uncharacterized membrane protein</fullName>
    </submittedName>
</protein>
<dbReference type="InterPro" id="IPR007896">
    <property type="entry name" value="BTP_bacteria"/>
</dbReference>
<dbReference type="AlphaFoldDB" id="A0A1I2FC35"/>
<evidence type="ECO:0000256" key="1">
    <source>
        <dbReference type="SAM" id="Phobius"/>
    </source>
</evidence>
<keyword evidence="1" id="KW-0812">Transmembrane</keyword>
<feature type="transmembrane region" description="Helical" evidence="1">
    <location>
        <begin position="109"/>
        <end position="128"/>
    </location>
</feature>
<feature type="transmembrane region" description="Helical" evidence="1">
    <location>
        <begin position="69"/>
        <end position="88"/>
    </location>
</feature>
<keyword evidence="4" id="KW-1185">Reference proteome</keyword>
<reference evidence="4" key="1">
    <citation type="submission" date="2016-10" db="EMBL/GenBank/DDBJ databases">
        <authorList>
            <person name="Varghese N."/>
            <person name="Submissions S."/>
        </authorList>
    </citation>
    <scope>NUCLEOTIDE SEQUENCE [LARGE SCALE GENOMIC DNA]</scope>
    <source>
        <strain evidence="4">DSM 27981</strain>
    </source>
</reference>
<evidence type="ECO:0000313" key="3">
    <source>
        <dbReference type="EMBL" id="SFF02100.1"/>
    </source>
</evidence>
<feature type="transmembrane region" description="Helical" evidence="1">
    <location>
        <begin position="140"/>
        <end position="157"/>
    </location>
</feature>
<accession>A0A1I2FC35</accession>
<sequence>MSLHTSSSAAAVSPANAPAAPRAAAAAAGLQGPWRRVVYVSLYELIAIAFATAGLALLTGQGAGHSSAVAVACSAIAIAWNIGFNWAFERWEARQPVRGRSVGRRVAHAIGFEGGLALILVPLFAWWFDVTLWEALVMDLGLLLFFLVYTFVFNWGFDRVFGLPASARG</sequence>
<dbReference type="EMBL" id="FONX01000010">
    <property type="protein sequence ID" value="SFF02100.1"/>
    <property type="molecule type" value="Genomic_DNA"/>
</dbReference>
<gene>
    <name evidence="3" type="ORF">SAMN04489711_11021</name>
</gene>
<feature type="transmembrane region" description="Helical" evidence="1">
    <location>
        <begin position="37"/>
        <end position="57"/>
    </location>
</feature>
<keyword evidence="1" id="KW-0472">Membrane</keyword>
<organism evidence="3 4">
    <name type="scientific">Paracidovorax wautersii</name>
    <dbReference type="NCBI Taxonomy" id="1177982"/>
    <lineage>
        <taxon>Bacteria</taxon>
        <taxon>Pseudomonadati</taxon>
        <taxon>Pseudomonadota</taxon>
        <taxon>Betaproteobacteria</taxon>
        <taxon>Burkholderiales</taxon>
        <taxon>Comamonadaceae</taxon>
        <taxon>Paracidovorax</taxon>
    </lineage>
</organism>
<feature type="domain" description="Chlorhexidine efflux transporter" evidence="2">
    <location>
        <begin position="100"/>
        <end position="162"/>
    </location>
</feature>
<evidence type="ECO:0000259" key="2">
    <source>
        <dbReference type="Pfam" id="PF05232"/>
    </source>
</evidence>
<dbReference type="Pfam" id="PF05232">
    <property type="entry name" value="BTP"/>
    <property type="match status" value="2"/>
</dbReference>
<dbReference type="InterPro" id="IPR058208">
    <property type="entry name" value="PACE"/>
</dbReference>
<dbReference type="NCBIfam" id="NF033664">
    <property type="entry name" value="PACE_transport"/>
    <property type="match status" value="1"/>
</dbReference>
<feature type="domain" description="Chlorhexidine efflux transporter" evidence="2">
    <location>
        <begin position="32"/>
        <end position="94"/>
    </location>
</feature>
<dbReference type="Proteomes" id="UP000199119">
    <property type="component" value="Unassembled WGS sequence"/>
</dbReference>
<keyword evidence="1" id="KW-1133">Transmembrane helix</keyword>
<dbReference type="OrthoDB" id="1631120at2"/>
<name>A0A1I2FC35_9BURK</name>
<evidence type="ECO:0000313" key="4">
    <source>
        <dbReference type="Proteomes" id="UP000199119"/>
    </source>
</evidence>
<proteinExistence type="predicted"/>